<keyword evidence="6 7" id="KW-0472">Membrane</keyword>
<proteinExistence type="inferred from homology"/>
<dbReference type="InterPro" id="IPR035906">
    <property type="entry name" value="MetI-like_sf"/>
</dbReference>
<feature type="transmembrane region" description="Helical" evidence="7">
    <location>
        <begin position="140"/>
        <end position="164"/>
    </location>
</feature>
<evidence type="ECO:0000256" key="4">
    <source>
        <dbReference type="ARBA" id="ARBA00022692"/>
    </source>
</evidence>
<name>A0ABY7YXI2_9HYPH</name>
<comment type="similarity">
    <text evidence="7">Belongs to the binding-protein-dependent transport system permease family.</text>
</comment>
<feature type="domain" description="ABC transmembrane type-1" evidence="8">
    <location>
        <begin position="31"/>
        <end position="211"/>
    </location>
</feature>
<feature type="transmembrane region" description="Helical" evidence="7">
    <location>
        <begin position="69"/>
        <end position="89"/>
    </location>
</feature>
<dbReference type="PANTHER" id="PTHR30151">
    <property type="entry name" value="ALKANE SULFONATE ABC TRANSPORTER-RELATED, MEMBRANE SUBUNIT"/>
    <property type="match status" value="1"/>
</dbReference>
<protein>
    <submittedName>
        <fullName evidence="9">ABC transporter permease subunit</fullName>
    </submittedName>
</protein>
<keyword evidence="2 7" id="KW-0813">Transport</keyword>
<evidence type="ECO:0000256" key="5">
    <source>
        <dbReference type="ARBA" id="ARBA00022989"/>
    </source>
</evidence>
<dbReference type="CDD" id="cd06261">
    <property type="entry name" value="TM_PBP2"/>
    <property type="match status" value="1"/>
</dbReference>
<evidence type="ECO:0000313" key="10">
    <source>
        <dbReference type="Proteomes" id="UP001222118"/>
    </source>
</evidence>
<dbReference type="InterPro" id="IPR000515">
    <property type="entry name" value="MetI-like"/>
</dbReference>
<feature type="transmembrane region" description="Helical" evidence="7">
    <location>
        <begin position="35"/>
        <end position="57"/>
    </location>
</feature>
<accession>A0ABY7YXI2</accession>
<dbReference type="RefSeq" id="WP_282211540.1">
    <property type="nucleotide sequence ID" value="NZ_CP118247.1"/>
</dbReference>
<dbReference type="SUPFAM" id="SSF161098">
    <property type="entry name" value="MetI-like"/>
    <property type="match status" value="1"/>
</dbReference>
<keyword evidence="5 7" id="KW-1133">Transmembrane helix</keyword>
<dbReference type="Pfam" id="PF00528">
    <property type="entry name" value="BPD_transp_1"/>
    <property type="match status" value="1"/>
</dbReference>
<keyword evidence="4 7" id="KW-0812">Transmembrane</keyword>
<evidence type="ECO:0000313" key="9">
    <source>
        <dbReference type="EMBL" id="WDR06026.1"/>
    </source>
</evidence>
<evidence type="ECO:0000256" key="6">
    <source>
        <dbReference type="ARBA" id="ARBA00023136"/>
    </source>
</evidence>
<organism evidence="9 10">
    <name type="scientific">Devosia rhodophyticola</name>
    <dbReference type="NCBI Taxonomy" id="3026423"/>
    <lineage>
        <taxon>Bacteria</taxon>
        <taxon>Pseudomonadati</taxon>
        <taxon>Pseudomonadota</taxon>
        <taxon>Alphaproteobacteria</taxon>
        <taxon>Hyphomicrobiales</taxon>
        <taxon>Devosiaceae</taxon>
        <taxon>Devosia</taxon>
    </lineage>
</organism>
<reference evidence="9 10" key="1">
    <citation type="submission" date="2023-02" db="EMBL/GenBank/DDBJ databases">
        <title>Devosia chondri sp. nov., isolated from the phycosphere of marine algae.</title>
        <authorList>
            <person name="Kim J.M."/>
            <person name="Lee J.K."/>
            <person name="Choi B.J."/>
            <person name="Bayburt H."/>
            <person name="Jeon C.O."/>
        </authorList>
    </citation>
    <scope>NUCLEOTIDE SEQUENCE [LARGE SCALE GENOMIC DNA]</scope>
    <source>
        <strain evidence="9 10">G2-5</strain>
    </source>
</reference>
<keyword evidence="10" id="KW-1185">Reference proteome</keyword>
<dbReference type="Proteomes" id="UP001222118">
    <property type="component" value="Chromosome"/>
</dbReference>
<dbReference type="EMBL" id="CP118247">
    <property type="protein sequence ID" value="WDR06026.1"/>
    <property type="molecule type" value="Genomic_DNA"/>
</dbReference>
<evidence type="ECO:0000256" key="7">
    <source>
        <dbReference type="RuleBase" id="RU363032"/>
    </source>
</evidence>
<dbReference type="PANTHER" id="PTHR30151:SF38">
    <property type="entry name" value="ALIPHATIC SULFONATES TRANSPORT PERMEASE PROTEIN SSUC-RELATED"/>
    <property type="match status" value="1"/>
</dbReference>
<feature type="transmembrane region" description="Helical" evidence="7">
    <location>
        <begin position="184"/>
        <end position="207"/>
    </location>
</feature>
<feature type="transmembrane region" description="Helical" evidence="7">
    <location>
        <begin position="95"/>
        <end position="112"/>
    </location>
</feature>
<comment type="subcellular location">
    <subcellularLocation>
        <location evidence="1 7">Cell membrane</location>
        <topology evidence="1 7">Multi-pass membrane protein</topology>
    </subcellularLocation>
</comment>
<dbReference type="PROSITE" id="PS50928">
    <property type="entry name" value="ABC_TM1"/>
    <property type="match status" value="1"/>
</dbReference>
<sequence>MAFTNRLFPSPVAVSKEMWFLATEGRLLLDLGKTLLRASAAFVISMVLGTVLGILLGRQHWVDRLFSTWLLVGLNLPAIVVAILLYIWMGLTEGALILAVIINKVPLVITNIREGVRSFSPDYDELARALRMPMGRRLRLIFVPQLLPFVLASARTGLSLIWKIVLVFEVLGSDGGVGFRVSLFFQLFDITGILAYTTAFILVVMAFEYGVNRPIEGKVVRWRMDPA</sequence>
<dbReference type="Gene3D" id="1.10.3720.10">
    <property type="entry name" value="MetI-like"/>
    <property type="match status" value="1"/>
</dbReference>
<evidence type="ECO:0000256" key="1">
    <source>
        <dbReference type="ARBA" id="ARBA00004651"/>
    </source>
</evidence>
<evidence type="ECO:0000256" key="2">
    <source>
        <dbReference type="ARBA" id="ARBA00022448"/>
    </source>
</evidence>
<keyword evidence="3" id="KW-1003">Cell membrane</keyword>
<gene>
    <name evidence="9" type="ORF">PSQ90_00745</name>
</gene>
<evidence type="ECO:0000259" key="8">
    <source>
        <dbReference type="PROSITE" id="PS50928"/>
    </source>
</evidence>
<evidence type="ECO:0000256" key="3">
    <source>
        <dbReference type="ARBA" id="ARBA00022475"/>
    </source>
</evidence>